<name>A0A523XI65_UNCT6</name>
<organism evidence="5 6">
    <name type="scientific">candidate division TA06 bacterium</name>
    <dbReference type="NCBI Taxonomy" id="2250710"/>
    <lineage>
        <taxon>Bacteria</taxon>
        <taxon>Bacteria division TA06</taxon>
    </lineage>
</organism>
<dbReference type="InterPro" id="IPR001107">
    <property type="entry name" value="Band_7"/>
</dbReference>
<dbReference type="InterPro" id="IPR010201">
    <property type="entry name" value="HflK"/>
</dbReference>
<dbReference type="InterPro" id="IPR036013">
    <property type="entry name" value="Band_7/SPFH_dom_sf"/>
</dbReference>
<dbReference type="SMART" id="SM00244">
    <property type="entry name" value="PHB"/>
    <property type="match status" value="1"/>
</dbReference>
<evidence type="ECO:0000313" key="5">
    <source>
        <dbReference type="EMBL" id="TET78976.1"/>
    </source>
</evidence>
<dbReference type="PANTHER" id="PTHR43327:SF10">
    <property type="entry name" value="STOMATIN-LIKE PROTEIN 2, MITOCHONDRIAL"/>
    <property type="match status" value="1"/>
</dbReference>
<dbReference type="GO" id="GO:0008233">
    <property type="term" value="F:peptidase activity"/>
    <property type="evidence" value="ECO:0007669"/>
    <property type="project" value="UniProtKB-KW"/>
</dbReference>
<protein>
    <submittedName>
        <fullName evidence="5">Protease modulator HflK</fullName>
    </submittedName>
</protein>
<keyword evidence="3" id="KW-0472">Membrane</keyword>
<feature type="transmembrane region" description="Helical" evidence="3">
    <location>
        <begin position="102"/>
        <end position="122"/>
    </location>
</feature>
<dbReference type="Pfam" id="PF01145">
    <property type="entry name" value="Band_7"/>
    <property type="match status" value="1"/>
</dbReference>
<keyword evidence="5" id="KW-0645">Protease</keyword>
<proteinExistence type="inferred from homology"/>
<keyword evidence="5" id="KW-0378">Hydrolase</keyword>
<evidence type="ECO:0000259" key="4">
    <source>
        <dbReference type="SMART" id="SM00244"/>
    </source>
</evidence>
<dbReference type="CDD" id="cd03404">
    <property type="entry name" value="SPFH_HflK"/>
    <property type="match status" value="1"/>
</dbReference>
<feature type="transmembrane region" description="Helical" evidence="3">
    <location>
        <begin position="280"/>
        <end position="301"/>
    </location>
</feature>
<dbReference type="PANTHER" id="PTHR43327">
    <property type="entry name" value="STOMATIN-LIKE PROTEIN 2, MITOCHONDRIAL"/>
    <property type="match status" value="1"/>
</dbReference>
<feature type="compositionally biased region" description="Basic and acidic residues" evidence="2">
    <location>
        <begin position="1"/>
        <end position="11"/>
    </location>
</feature>
<dbReference type="InterPro" id="IPR050710">
    <property type="entry name" value="Band7/mec-2_domain"/>
</dbReference>
<evidence type="ECO:0000256" key="3">
    <source>
        <dbReference type="SAM" id="Phobius"/>
    </source>
</evidence>
<evidence type="ECO:0000256" key="1">
    <source>
        <dbReference type="ARBA" id="ARBA00006971"/>
    </source>
</evidence>
<comment type="similarity">
    <text evidence="1">Belongs to the band 7/mec-2 family. HflK subfamily.</text>
</comment>
<dbReference type="SUPFAM" id="SSF117892">
    <property type="entry name" value="Band 7/SPFH domain"/>
    <property type="match status" value="1"/>
</dbReference>
<evidence type="ECO:0000313" key="6">
    <source>
        <dbReference type="Proteomes" id="UP000315534"/>
    </source>
</evidence>
<feature type="region of interest" description="Disordered" evidence="2">
    <location>
        <begin position="1"/>
        <end position="20"/>
    </location>
</feature>
<feature type="transmembrane region" description="Helical" evidence="3">
    <location>
        <begin position="134"/>
        <end position="154"/>
    </location>
</feature>
<dbReference type="GO" id="GO:0016020">
    <property type="term" value="C:membrane"/>
    <property type="evidence" value="ECO:0007669"/>
    <property type="project" value="InterPro"/>
</dbReference>
<dbReference type="Proteomes" id="UP000315534">
    <property type="component" value="Unassembled WGS sequence"/>
</dbReference>
<dbReference type="Gene3D" id="3.30.479.30">
    <property type="entry name" value="Band 7 domain"/>
    <property type="match status" value="1"/>
</dbReference>
<reference evidence="5 6" key="1">
    <citation type="submission" date="2019-03" db="EMBL/GenBank/DDBJ databases">
        <title>Metabolic potential of uncultured bacteria and archaea associated with petroleum seepage in deep-sea sediments.</title>
        <authorList>
            <person name="Dong X."/>
            <person name="Hubert C."/>
        </authorList>
    </citation>
    <scope>NUCLEOTIDE SEQUENCE [LARGE SCALE GENOMIC DNA]</scope>
    <source>
        <strain evidence="5">E29_bin36</strain>
    </source>
</reference>
<keyword evidence="3" id="KW-1133">Transmembrane helix</keyword>
<feature type="transmembrane region" description="Helical" evidence="3">
    <location>
        <begin position="174"/>
        <end position="191"/>
    </location>
</feature>
<dbReference type="GO" id="GO:0006508">
    <property type="term" value="P:proteolysis"/>
    <property type="evidence" value="ECO:0007669"/>
    <property type="project" value="UniProtKB-KW"/>
</dbReference>
<gene>
    <name evidence="5" type="ORF">E3J38_07870</name>
</gene>
<keyword evidence="3" id="KW-0812">Transmembrane</keyword>
<feature type="transmembrane region" description="Helical" evidence="3">
    <location>
        <begin position="27"/>
        <end position="48"/>
    </location>
</feature>
<comment type="caution">
    <text evidence="5">The sequence shown here is derived from an EMBL/GenBank/DDBJ whole genome shotgun (WGS) entry which is preliminary data.</text>
</comment>
<feature type="transmembrane region" description="Helical" evidence="3">
    <location>
        <begin position="60"/>
        <end position="79"/>
    </location>
</feature>
<dbReference type="EMBL" id="SOIP01000453">
    <property type="protein sequence ID" value="TET78976.1"/>
    <property type="molecule type" value="Genomic_DNA"/>
</dbReference>
<evidence type="ECO:0000256" key="2">
    <source>
        <dbReference type="SAM" id="MobiDB-lite"/>
    </source>
</evidence>
<feature type="domain" description="Band 7" evidence="4">
    <location>
        <begin position="296"/>
        <end position="479"/>
    </location>
</feature>
<dbReference type="AlphaFoldDB" id="A0A523XI65"/>
<sequence>MERELPGHHSETGTSPGATLSKNSTRLAVPGACLAFHFVVGAGALLAYRFSGSFSALAAAYLLFLGTFTIAVVVFMGSLRDDDSREKRTSPADVFGRVGQNVWLLVTGCALAFLSFRTSMGFKVSQHFDIKQGVVFGAICFVVAFGAFVLTKLVRSRSRDELPEAEALAEWSLNAQWVMIITGISVISLSWNKTSIALWATRLVLFWTLALCMETVFRSFAAFFGPGREEKHKERPHVQLLLLAWLFSQKNPVSEVARILGDTFKVDLRSSWVAGVVTKVFLPILALLAFALWAMTSVVAIQPEEQGIKERFGKPHPEPLEAGMHIKWPWPIETVHKYPVHTIRRMTIGYESPALRQDFIWTRPHGEKEYRFLIGEGQELISLDAVILYRIKNVMEYAFQVQNPLDALEVSAYRVMTLESVALTLDELLTKDRGQFSRRIRQKLQEELDKQKLGIELIEVCLMSIHPPLEVAAAYQKVISSHLIKEKEVLRGQKYKVSTLPSAMARAKSLVDSARAEALVRVGRSKGESDGFRVMEAVYSMGRSLFKSRRRIEVTEKALAKRELVVIDDRLFQGEIESWLDMRGMRGIEESLHPDHGHETE</sequence>
<accession>A0A523XI65</accession>